<name>A0A0E9W5H2_ANGAN</name>
<proteinExistence type="predicted"/>
<sequence length="40" mass="4787">MKLKILEMSQKSESHYIYVIKSVSILGKQIINKEYRRFAL</sequence>
<accession>A0A0E9W5H2</accession>
<reference evidence="1" key="1">
    <citation type="submission" date="2014-11" db="EMBL/GenBank/DDBJ databases">
        <authorList>
            <person name="Amaro Gonzalez C."/>
        </authorList>
    </citation>
    <scope>NUCLEOTIDE SEQUENCE</scope>
</reference>
<dbReference type="EMBL" id="GBXM01022958">
    <property type="protein sequence ID" value="JAH85619.1"/>
    <property type="molecule type" value="Transcribed_RNA"/>
</dbReference>
<evidence type="ECO:0000313" key="1">
    <source>
        <dbReference type="EMBL" id="JAH85619.1"/>
    </source>
</evidence>
<dbReference type="AlphaFoldDB" id="A0A0E9W5H2"/>
<reference evidence="1" key="2">
    <citation type="journal article" date="2015" name="Fish Shellfish Immunol.">
        <title>Early steps in the European eel (Anguilla anguilla)-Vibrio vulnificus interaction in the gills: Role of the RtxA13 toxin.</title>
        <authorList>
            <person name="Callol A."/>
            <person name="Pajuelo D."/>
            <person name="Ebbesson L."/>
            <person name="Teles M."/>
            <person name="MacKenzie S."/>
            <person name="Amaro C."/>
        </authorList>
    </citation>
    <scope>NUCLEOTIDE SEQUENCE</scope>
</reference>
<protein>
    <submittedName>
        <fullName evidence="1">Uncharacterized protein</fullName>
    </submittedName>
</protein>
<organism evidence="1">
    <name type="scientific">Anguilla anguilla</name>
    <name type="common">European freshwater eel</name>
    <name type="synonym">Muraena anguilla</name>
    <dbReference type="NCBI Taxonomy" id="7936"/>
    <lineage>
        <taxon>Eukaryota</taxon>
        <taxon>Metazoa</taxon>
        <taxon>Chordata</taxon>
        <taxon>Craniata</taxon>
        <taxon>Vertebrata</taxon>
        <taxon>Euteleostomi</taxon>
        <taxon>Actinopterygii</taxon>
        <taxon>Neopterygii</taxon>
        <taxon>Teleostei</taxon>
        <taxon>Anguilliformes</taxon>
        <taxon>Anguillidae</taxon>
        <taxon>Anguilla</taxon>
    </lineage>
</organism>